<dbReference type="InterPro" id="IPR036942">
    <property type="entry name" value="Beta-barrel_TonB_sf"/>
</dbReference>
<keyword evidence="3 8" id="KW-1134">Transmembrane beta strand</keyword>
<evidence type="ECO:0000256" key="2">
    <source>
        <dbReference type="ARBA" id="ARBA00022448"/>
    </source>
</evidence>
<evidence type="ECO:0000256" key="7">
    <source>
        <dbReference type="ARBA" id="ARBA00023237"/>
    </source>
</evidence>
<dbReference type="RefSeq" id="WP_082141892.1">
    <property type="nucleotide sequence ID" value="NZ_BBXL01000006.1"/>
</dbReference>
<keyword evidence="5 9" id="KW-0798">TonB box</keyword>
<accession>A0A1M5FCP3</accession>
<dbReference type="STRING" id="1346286.SAMN05444362_111119"/>
<dbReference type="Gene3D" id="2.170.130.10">
    <property type="entry name" value="TonB-dependent receptor, plug domain"/>
    <property type="match status" value="1"/>
</dbReference>
<evidence type="ECO:0000256" key="3">
    <source>
        <dbReference type="ARBA" id="ARBA00022452"/>
    </source>
</evidence>
<keyword evidence="2 8" id="KW-0813">Transport</keyword>
<dbReference type="Proteomes" id="UP000184480">
    <property type="component" value="Unassembled WGS sequence"/>
</dbReference>
<dbReference type="AlphaFoldDB" id="A0A1M5FCP3"/>
<feature type="domain" description="TonB-dependent receptor-like beta-barrel" evidence="10">
    <location>
        <begin position="484"/>
        <end position="957"/>
    </location>
</feature>
<dbReference type="InterPro" id="IPR023997">
    <property type="entry name" value="TonB-dep_OMP_SusC/RagA_CS"/>
</dbReference>
<dbReference type="InterPro" id="IPR037066">
    <property type="entry name" value="Plug_dom_sf"/>
</dbReference>
<dbReference type="OrthoDB" id="9768177at2"/>
<keyword evidence="4 8" id="KW-0812">Transmembrane</keyword>
<dbReference type="Pfam" id="PF13715">
    <property type="entry name" value="CarbopepD_reg_2"/>
    <property type="match status" value="1"/>
</dbReference>
<protein>
    <submittedName>
        <fullName evidence="12">TonB-linked outer membrane protein, SusC/RagA family</fullName>
    </submittedName>
</protein>
<dbReference type="Pfam" id="PF07715">
    <property type="entry name" value="Plug"/>
    <property type="match status" value="1"/>
</dbReference>
<comment type="subcellular location">
    <subcellularLocation>
        <location evidence="1 8">Cell outer membrane</location>
        <topology evidence="1 8">Multi-pass membrane protein</topology>
    </subcellularLocation>
</comment>
<dbReference type="NCBIfam" id="TIGR04056">
    <property type="entry name" value="OMP_RagA_SusC"/>
    <property type="match status" value="1"/>
</dbReference>
<feature type="domain" description="TonB-dependent receptor plug" evidence="11">
    <location>
        <begin position="136"/>
        <end position="260"/>
    </location>
</feature>
<evidence type="ECO:0000256" key="8">
    <source>
        <dbReference type="PROSITE-ProRule" id="PRU01360"/>
    </source>
</evidence>
<evidence type="ECO:0000256" key="9">
    <source>
        <dbReference type="RuleBase" id="RU003357"/>
    </source>
</evidence>
<gene>
    <name evidence="12" type="ORF">SAMN05444362_111119</name>
</gene>
<keyword evidence="13" id="KW-1185">Reference proteome</keyword>
<evidence type="ECO:0000313" key="12">
    <source>
        <dbReference type="EMBL" id="SHF88872.1"/>
    </source>
</evidence>
<dbReference type="FunFam" id="2.60.40.1120:FF:000003">
    <property type="entry name" value="Outer membrane protein Omp121"/>
    <property type="match status" value="1"/>
</dbReference>
<evidence type="ECO:0000256" key="5">
    <source>
        <dbReference type="ARBA" id="ARBA00023077"/>
    </source>
</evidence>
<reference evidence="13" key="1">
    <citation type="submission" date="2016-11" db="EMBL/GenBank/DDBJ databases">
        <authorList>
            <person name="Varghese N."/>
            <person name="Submissions S."/>
        </authorList>
    </citation>
    <scope>NUCLEOTIDE SEQUENCE [LARGE SCALE GENOMIC DNA]</scope>
    <source>
        <strain evidence="13">DSM 27370</strain>
    </source>
</reference>
<dbReference type="Gene3D" id="2.40.170.20">
    <property type="entry name" value="TonB-dependent receptor, beta-barrel domain"/>
    <property type="match status" value="1"/>
</dbReference>
<dbReference type="FunFam" id="2.170.130.10:FF:000023">
    <property type="entry name" value="SusC/RagA family TonB-linked outer membrane protein"/>
    <property type="match status" value="1"/>
</dbReference>
<dbReference type="InterPro" id="IPR000531">
    <property type="entry name" value="Beta-barrel_TonB"/>
</dbReference>
<keyword evidence="6 8" id="KW-0472">Membrane</keyword>
<dbReference type="Gene3D" id="2.60.40.1120">
    <property type="entry name" value="Carboxypeptidase-like, regulatory domain"/>
    <property type="match status" value="1"/>
</dbReference>
<organism evidence="12 13">
    <name type="scientific">Dysgonomonas macrotermitis</name>
    <dbReference type="NCBI Taxonomy" id="1346286"/>
    <lineage>
        <taxon>Bacteria</taxon>
        <taxon>Pseudomonadati</taxon>
        <taxon>Bacteroidota</taxon>
        <taxon>Bacteroidia</taxon>
        <taxon>Bacteroidales</taxon>
        <taxon>Dysgonomonadaceae</taxon>
        <taxon>Dysgonomonas</taxon>
    </lineage>
</organism>
<dbReference type="InterPro" id="IPR039426">
    <property type="entry name" value="TonB-dep_rcpt-like"/>
</dbReference>
<dbReference type="PROSITE" id="PS52016">
    <property type="entry name" value="TONB_DEPENDENT_REC_3"/>
    <property type="match status" value="1"/>
</dbReference>
<dbReference type="Pfam" id="PF00593">
    <property type="entry name" value="TonB_dep_Rec_b-barrel"/>
    <property type="match status" value="1"/>
</dbReference>
<dbReference type="EMBL" id="FQUC01000011">
    <property type="protein sequence ID" value="SHF88872.1"/>
    <property type="molecule type" value="Genomic_DNA"/>
</dbReference>
<comment type="similarity">
    <text evidence="8 9">Belongs to the TonB-dependent receptor family.</text>
</comment>
<dbReference type="SUPFAM" id="SSF56935">
    <property type="entry name" value="Porins"/>
    <property type="match status" value="1"/>
</dbReference>
<dbReference type="InterPro" id="IPR023996">
    <property type="entry name" value="TonB-dep_OMP_SusC/RagA"/>
</dbReference>
<sequence>MKKSIKQKRFRQEVTGKILFSILAVLFCLLQSNEVFSQSAEKIQVRGVVSDETGETLIGASVAEKGTSNATITGLDGDYTLTVSPDAVLVVAYIGYSPQEVPVGGKTSVNIQLRSDSQALDEVVVTALGIKRDRKSLGYALSEVKGDQLTENRDANIANSLSGKVAGLQVKPSASGAGGSSRIVLRGANSISGNNQPLIVVDGVPIDGGTGADNDDIWGEGVYDTGSGMSDISPDDIENITVLKGPAAAALYGSRAGNGVIMITTKTGKGTSGIGVSYNSNLTFESLMMTPNFQNTYGQGANGALDQQSIFSWGAEMKGQSYTDYAGSFNDNKEFVSLRNKTYSAGGMDIKDFVRTGTTWTNSLDISSGGDKNTIRFGVMNLMNKGVVPNNDFKRSSATLRATAELTKKLTLDAKANFIHQDMNNMVKLGASPDNIFYQFLLMPRSTHLSDFSLGANGYKSSYKGIVNPYAYPSGTVDASGFDLSGKPLSYAKPSAGNVANPYFSVYNNTTNDRRYRFIGMTSLKYEFTDWLNIQGRYGVDYIASQLKDIQSSGSPLWYSDKNGNFSLSKSDSYEMNADLLITFNKQLTDKLGLLATAGGNMMYSRSDGVWNSTNGLAIEYYYALANGVNKDASNSLYRKQINSLYGTTSFSWDNMLYLDLTARNDWSSALNSDNRSYFYPSAGLSWIFTQSFGERNGLGPINYGKVRMSWAQVGNDTDAYRLHNYRTIRVNSQDGSMQANKNQVKALYNLKNETINSWELGLDLKAFNNRVGLDFAFYNKEAKDQILRKDIPASTGYLFEYINAGNVRNRGIEIMLTGTPVRTKDFVWDVALNWSKNSNKILKLTPDGQRQTLSHASYSDQIIVVADEGGSYGDMYGKAYAKDTKGNLIVDENGLPTYTSSFVKLGNYNPSWMGGLTSTFNYKGISLSFQIDMRYGGDVYMGSYRSGASYGTLDFTEANRAEGSILVKGVYADGTANTTKTNAQLYWGRVANITEEWIYDATNIRLRELSIGYSIPRKLLRQTPLEGVKLSFVGRNLWMIYSKTDGFDPEAGFTTGNAQGIEMGSMPTLRSLGFNLNVTF</sequence>
<proteinExistence type="inferred from homology"/>
<keyword evidence="7 8" id="KW-0998">Cell outer membrane</keyword>
<dbReference type="InterPro" id="IPR012910">
    <property type="entry name" value="Plug_dom"/>
</dbReference>
<dbReference type="NCBIfam" id="TIGR04057">
    <property type="entry name" value="SusC_RagA_signa"/>
    <property type="match status" value="1"/>
</dbReference>
<name>A0A1M5FCP3_9BACT</name>
<dbReference type="SUPFAM" id="SSF49464">
    <property type="entry name" value="Carboxypeptidase regulatory domain-like"/>
    <property type="match status" value="1"/>
</dbReference>
<evidence type="ECO:0000313" key="13">
    <source>
        <dbReference type="Proteomes" id="UP000184480"/>
    </source>
</evidence>
<evidence type="ECO:0000256" key="1">
    <source>
        <dbReference type="ARBA" id="ARBA00004571"/>
    </source>
</evidence>
<evidence type="ECO:0000259" key="11">
    <source>
        <dbReference type="Pfam" id="PF07715"/>
    </source>
</evidence>
<dbReference type="GO" id="GO:0009279">
    <property type="term" value="C:cell outer membrane"/>
    <property type="evidence" value="ECO:0007669"/>
    <property type="project" value="UniProtKB-SubCell"/>
</dbReference>
<evidence type="ECO:0000259" key="10">
    <source>
        <dbReference type="Pfam" id="PF00593"/>
    </source>
</evidence>
<evidence type="ECO:0000256" key="6">
    <source>
        <dbReference type="ARBA" id="ARBA00023136"/>
    </source>
</evidence>
<evidence type="ECO:0000256" key="4">
    <source>
        <dbReference type="ARBA" id="ARBA00022692"/>
    </source>
</evidence>
<dbReference type="InterPro" id="IPR008969">
    <property type="entry name" value="CarboxyPept-like_regulatory"/>
</dbReference>